<comment type="caution">
    <text evidence="2">The sequence shown here is derived from an EMBL/GenBank/DDBJ whole genome shotgun (WGS) entry which is preliminary data.</text>
</comment>
<sequence length="170" mass="19675">MFYTSLILLISLLFFGLVIFLTKQPFSNIFTTSSIFEQEHKNNVENLSPDSDSHRHTKDTVHIHSTPQLNPQKSSLVRGKGSPRGRAIYPCRQTIVQTVNFGSDNFVGTYNLREYGIQSFPIKVIKHKHKSNLQERIIMWNESIHRPVIPVFIVHSVFERTILEIWLVSL</sequence>
<dbReference type="Proteomes" id="UP001201812">
    <property type="component" value="Unassembled WGS sequence"/>
</dbReference>
<keyword evidence="3" id="KW-1185">Reference proteome</keyword>
<feature type="region of interest" description="Disordered" evidence="1">
    <location>
        <begin position="44"/>
        <end position="83"/>
    </location>
</feature>
<protein>
    <submittedName>
        <fullName evidence="2">Uncharacterized protein</fullName>
    </submittedName>
</protein>
<evidence type="ECO:0000313" key="2">
    <source>
        <dbReference type="EMBL" id="KAI1704312.1"/>
    </source>
</evidence>
<dbReference type="AlphaFoldDB" id="A0AAD4MSX5"/>
<proteinExistence type="predicted"/>
<feature type="compositionally biased region" description="Basic and acidic residues" evidence="1">
    <location>
        <begin position="51"/>
        <end position="62"/>
    </location>
</feature>
<evidence type="ECO:0000256" key="1">
    <source>
        <dbReference type="SAM" id="MobiDB-lite"/>
    </source>
</evidence>
<name>A0AAD4MSX5_9BILA</name>
<accession>A0AAD4MSX5</accession>
<dbReference type="EMBL" id="JAKKPZ010000069">
    <property type="protein sequence ID" value="KAI1704312.1"/>
    <property type="molecule type" value="Genomic_DNA"/>
</dbReference>
<feature type="compositionally biased region" description="Polar residues" evidence="1">
    <location>
        <begin position="63"/>
        <end position="75"/>
    </location>
</feature>
<evidence type="ECO:0000313" key="3">
    <source>
        <dbReference type="Proteomes" id="UP001201812"/>
    </source>
</evidence>
<reference evidence="2" key="1">
    <citation type="submission" date="2022-01" db="EMBL/GenBank/DDBJ databases">
        <title>Genome Sequence Resource for Two Populations of Ditylenchus destructor, the Migratory Endoparasitic Phytonematode.</title>
        <authorList>
            <person name="Zhang H."/>
            <person name="Lin R."/>
            <person name="Xie B."/>
        </authorList>
    </citation>
    <scope>NUCLEOTIDE SEQUENCE</scope>
    <source>
        <strain evidence="2">BazhouSP</strain>
    </source>
</reference>
<gene>
    <name evidence="2" type="ORF">DdX_14308</name>
</gene>
<organism evidence="2 3">
    <name type="scientific">Ditylenchus destructor</name>
    <dbReference type="NCBI Taxonomy" id="166010"/>
    <lineage>
        <taxon>Eukaryota</taxon>
        <taxon>Metazoa</taxon>
        <taxon>Ecdysozoa</taxon>
        <taxon>Nematoda</taxon>
        <taxon>Chromadorea</taxon>
        <taxon>Rhabditida</taxon>
        <taxon>Tylenchina</taxon>
        <taxon>Tylenchomorpha</taxon>
        <taxon>Sphaerularioidea</taxon>
        <taxon>Anguinidae</taxon>
        <taxon>Anguininae</taxon>
        <taxon>Ditylenchus</taxon>
    </lineage>
</organism>